<evidence type="ECO:0000313" key="4">
    <source>
        <dbReference type="RefSeq" id="XP_056861975.1"/>
    </source>
</evidence>
<dbReference type="AlphaFoldDB" id="A0A9W3DDM8"/>
<dbReference type="PANTHER" id="PTHR31900">
    <property type="entry name" value="F-BOX/RNI SUPERFAMILY PROTEIN-RELATED"/>
    <property type="match status" value="1"/>
</dbReference>
<feature type="signal peptide" evidence="1">
    <location>
        <begin position="1"/>
        <end position="15"/>
    </location>
</feature>
<name>A0A9W3DDM8_RAPSA</name>
<evidence type="ECO:0000256" key="1">
    <source>
        <dbReference type="SAM" id="SignalP"/>
    </source>
</evidence>
<reference evidence="4" key="2">
    <citation type="submission" date="2025-08" db="UniProtKB">
        <authorList>
            <consortium name="RefSeq"/>
        </authorList>
    </citation>
    <scope>IDENTIFICATION</scope>
    <source>
        <tissue evidence="4">Leaf</tissue>
    </source>
</reference>
<dbReference type="Proteomes" id="UP000504610">
    <property type="component" value="Chromosome 3"/>
</dbReference>
<dbReference type="InterPro" id="IPR032675">
    <property type="entry name" value="LRR_dom_sf"/>
</dbReference>
<feature type="domain" description="F-box/LRR-repeat protein 15/At3g58940/PEG3-like LRR" evidence="2">
    <location>
        <begin position="14"/>
        <end position="105"/>
    </location>
</feature>
<dbReference type="Gene3D" id="3.80.10.10">
    <property type="entry name" value="Ribonuclease Inhibitor"/>
    <property type="match status" value="1"/>
</dbReference>
<keyword evidence="1" id="KW-0732">Signal</keyword>
<dbReference type="OrthoDB" id="1105008at2759"/>
<evidence type="ECO:0000259" key="2">
    <source>
        <dbReference type="Pfam" id="PF24758"/>
    </source>
</evidence>
<dbReference type="InterPro" id="IPR055411">
    <property type="entry name" value="LRR_FXL15/At3g58940/PEG3-like"/>
</dbReference>
<dbReference type="PANTHER" id="PTHR31900:SF29">
    <property type="entry name" value="FBD-LIKE DOMAIN FAMILY PROTEIN"/>
    <property type="match status" value="1"/>
</dbReference>
<keyword evidence="3" id="KW-1185">Reference proteome</keyword>
<dbReference type="RefSeq" id="XP_056861975.1">
    <property type="nucleotide sequence ID" value="XM_057005995.1"/>
</dbReference>
<gene>
    <name evidence="4" type="primary">LOC108833875</name>
</gene>
<dbReference type="SUPFAM" id="SSF52047">
    <property type="entry name" value="RNI-like"/>
    <property type="match status" value="1"/>
</dbReference>
<protein>
    <submittedName>
        <fullName evidence="4">Probable FBD-associated F-box protein At1g32375</fullName>
    </submittedName>
</protein>
<feature type="chain" id="PRO_5040742976" evidence="1">
    <location>
        <begin position="16"/>
        <end position="207"/>
    </location>
</feature>
<dbReference type="InterPro" id="IPR050232">
    <property type="entry name" value="FBL13/AtMIF1-like"/>
</dbReference>
<sequence length="207" mass="23295">MEMLLYSLLILNCSSVSFPSLKKLGLDSIIYLGGDKYVNRLLSNCPVLEDLHVDRCLEVNVVIFTVRVPSLKVLGMFNFTEKDRDDVAYGVFIDTPSVETLNILDRTDGFCVLKNEMPNVATVDIDLTYNSHSGNILGCISQVEDLWLSLSSSQDAYPSGCVFHRLVDFTLCDVRSSGWTYLCVWSEIHLNYEFSKLSSTIALRKIN</sequence>
<dbReference type="KEGG" id="rsz:108833875"/>
<accession>A0A9W3DDM8</accession>
<organism evidence="3 4">
    <name type="scientific">Raphanus sativus</name>
    <name type="common">Radish</name>
    <name type="synonym">Raphanus raphanistrum var. sativus</name>
    <dbReference type="NCBI Taxonomy" id="3726"/>
    <lineage>
        <taxon>Eukaryota</taxon>
        <taxon>Viridiplantae</taxon>
        <taxon>Streptophyta</taxon>
        <taxon>Embryophyta</taxon>
        <taxon>Tracheophyta</taxon>
        <taxon>Spermatophyta</taxon>
        <taxon>Magnoliopsida</taxon>
        <taxon>eudicotyledons</taxon>
        <taxon>Gunneridae</taxon>
        <taxon>Pentapetalae</taxon>
        <taxon>rosids</taxon>
        <taxon>malvids</taxon>
        <taxon>Brassicales</taxon>
        <taxon>Brassicaceae</taxon>
        <taxon>Brassiceae</taxon>
        <taxon>Raphanus</taxon>
    </lineage>
</organism>
<reference evidence="3" key="1">
    <citation type="journal article" date="2019" name="Database">
        <title>The radish genome database (RadishGD): an integrated information resource for radish genomics.</title>
        <authorList>
            <person name="Yu H.J."/>
            <person name="Baek S."/>
            <person name="Lee Y.J."/>
            <person name="Cho A."/>
            <person name="Mun J.H."/>
        </authorList>
    </citation>
    <scope>NUCLEOTIDE SEQUENCE [LARGE SCALE GENOMIC DNA]</scope>
    <source>
        <strain evidence="3">cv. WK10039</strain>
    </source>
</reference>
<proteinExistence type="predicted"/>
<dbReference type="Pfam" id="PF24758">
    <property type="entry name" value="LRR_At5g56370"/>
    <property type="match status" value="1"/>
</dbReference>
<evidence type="ECO:0000313" key="3">
    <source>
        <dbReference type="Proteomes" id="UP000504610"/>
    </source>
</evidence>
<dbReference type="GeneID" id="108833875"/>